<organism evidence="1 2">
    <name type="scientific">Vibrio crassostreae</name>
    <dbReference type="NCBI Taxonomy" id="246167"/>
    <lineage>
        <taxon>Bacteria</taxon>
        <taxon>Pseudomonadati</taxon>
        <taxon>Pseudomonadota</taxon>
        <taxon>Gammaproteobacteria</taxon>
        <taxon>Vibrionales</taxon>
        <taxon>Vibrionaceae</taxon>
        <taxon>Vibrio</taxon>
    </lineage>
</organism>
<reference evidence="2" key="1">
    <citation type="submission" date="2014-06" db="EMBL/GenBank/DDBJ databases">
        <authorList>
            <person name="Le Roux Frederique"/>
        </authorList>
    </citation>
    <scope>NUCLEOTIDE SEQUENCE [LARGE SCALE GENOMIC DNA]</scope>
    <source>
        <strain evidence="2">J5-5</strain>
    </source>
</reference>
<protein>
    <submittedName>
        <fullName evidence="1">Uncharacterized protein</fullName>
    </submittedName>
</protein>
<dbReference type="RefSeq" id="WP_055319415.1">
    <property type="nucleotide sequence ID" value="NZ_JAFNBT010000209.1"/>
</dbReference>
<sequence length="63" mass="7301">MNWPFLIHSIKAVIVSFKRLKAKTGLIDGLTVYVEAIVQLEIEILVTFLWEINTKKKALSQDW</sequence>
<proteinExistence type="predicted"/>
<accession>A0A822MTU0</accession>
<evidence type="ECO:0000313" key="2">
    <source>
        <dbReference type="Proteomes" id="UP000049495"/>
    </source>
</evidence>
<dbReference type="AlphaFoldDB" id="A0A822MTU0"/>
<name>A0A822MTU0_9VIBR</name>
<gene>
    <name evidence="1" type="ORF">VCR5J5_240119</name>
</gene>
<evidence type="ECO:0000313" key="1">
    <source>
        <dbReference type="EMBL" id="CDT30330.1"/>
    </source>
</evidence>
<dbReference type="Proteomes" id="UP000049495">
    <property type="component" value="Unassembled WGS sequence"/>
</dbReference>
<dbReference type="EMBL" id="CCJV01000083">
    <property type="protein sequence ID" value="CDT30330.1"/>
    <property type="molecule type" value="Genomic_DNA"/>
</dbReference>
<comment type="caution">
    <text evidence="1">The sequence shown here is derived from an EMBL/GenBank/DDBJ whole genome shotgun (WGS) entry which is preliminary data.</text>
</comment>